<sequence length="59" mass="6639">MIDLASNIEVLRQSDMPQASISLLMIHYPCAAYVSNLWKVKEIGFNPLKRPLSLGSKCF</sequence>
<name>A0A371ECB3_MUCPR</name>
<proteinExistence type="predicted"/>
<protein>
    <submittedName>
        <fullName evidence="1">Uncharacterized protein</fullName>
    </submittedName>
</protein>
<feature type="non-terminal residue" evidence="1">
    <location>
        <position position="1"/>
    </location>
</feature>
<dbReference type="AlphaFoldDB" id="A0A371ECB3"/>
<reference evidence="1" key="1">
    <citation type="submission" date="2018-05" db="EMBL/GenBank/DDBJ databases">
        <title>Draft genome of Mucuna pruriens seed.</title>
        <authorList>
            <person name="Nnadi N.E."/>
            <person name="Vos R."/>
            <person name="Hasami M.H."/>
            <person name="Devisetty U.K."/>
            <person name="Aguiy J.C."/>
        </authorList>
    </citation>
    <scope>NUCLEOTIDE SEQUENCE [LARGE SCALE GENOMIC DNA]</scope>
    <source>
        <strain evidence="1">JCA_2017</strain>
    </source>
</reference>
<dbReference type="Proteomes" id="UP000257109">
    <property type="component" value="Unassembled WGS sequence"/>
</dbReference>
<evidence type="ECO:0000313" key="2">
    <source>
        <dbReference type="Proteomes" id="UP000257109"/>
    </source>
</evidence>
<dbReference type="EMBL" id="QJKJ01014768">
    <property type="protein sequence ID" value="RDX63670.1"/>
    <property type="molecule type" value="Genomic_DNA"/>
</dbReference>
<evidence type="ECO:0000313" key="1">
    <source>
        <dbReference type="EMBL" id="RDX63670.1"/>
    </source>
</evidence>
<organism evidence="1 2">
    <name type="scientific">Mucuna pruriens</name>
    <name type="common">Velvet bean</name>
    <name type="synonym">Dolichos pruriens</name>
    <dbReference type="NCBI Taxonomy" id="157652"/>
    <lineage>
        <taxon>Eukaryota</taxon>
        <taxon>Viridiplantae</taxon>
        <taxon>Streptophyta</taxon>
        <taxon>Embryophyta</taxon>
        <taxon>Tracheophyta</taxon>
        <taxon>Spermatophyta</taxon>
        <taxon>Magnoliopsida</taxon>
        <taxon>eudicotyledons</taxon>
        <taxon>Gunneridae</taxon>
        <taxon>Pentapetalae</taxon>
        <taxon>rosids</taxon>
        <taxon>fabids</taxon>
        <taxon>Fabales</taxon>
        <taxon>Fabaceae</taxon>
        <taxon>Papilionoideae</taxon>
        <taxon>50 kb inversion clade</taxon>
        <taxon>NPAAA clade</taxon>
        <taxon>indigoferoid/millettioid clade</taxon>
        <taxon>Phaseoleae</taxon>
        <taxon>Mucuna</taxon>
    </lineage>
</organism>
<comment type="caution">
    <text evidence="1">The sequence shown here is derived from an EMBL/GenBank/DDBJ whole genome shotgun (WGS) entry which is preliminary data.</text>
</comment>
<dbReference type="OrthoDB" id="637682at2759"/>
<keyword evidence="2" id="KW-1185">Reference proteome</keyword>
<gene>
    <name evidence="1" type="ORF">CR513_57870</name>
</gene>
<accession>A0A371ECB3</accession>